<dbReference type="Gene3D" id="1.25.40.10">
    <property type="entry name" value="Tetratricopeptide repeat domain"/>
    <property type="match status" value="1"/>
</dbReference>
<accession>A0ABR2GNR5</accession>
<gene>
    <name evidence="1" type="ORF">M9Y10_042476</name>
</gene>
<evidence type="ECO:0000313" key="2">
    <source>
        <dbReference type="Proteomes" id="UP001470230"/>
    </source>
</evidence>
<dbReference type="InterPro" id="IPR011990">
    <property type="entry name" value="TPR-like_helical_dom_sf"/>
</dbReference>
<protein>
    <submittedName>
        <fullName evidence="1">Uncharacterized protein</fullName>
    </submittedName>
</protein>
<dbReference type="EMBL" id="JAPFFF010000079">
    <property type="protein sequence ID" value="KAK8835590.1"/>
    <property type="molecule type" value="Genomic_DNA"/>
</dbReference>
<keyword evidence="2" id="KW-1185">Reference proteome</keyword>
<reference evidence="1 2" key="1">
    <citation type="submission" date="2024-04" db="EMBL/GenBank/DDBJ databases">
        <title>Tritrichomonas musculus Genome.</title>
        <authorList>
            <person name="Alves-Ferreira E."/>
            <person name="Grigg M."/>
            <person name="Lorenzi H."/>
            <person name="Galac M."/>
        </authorList>
    </citation>
    <scope>NUCLEOTIDE SEQUENCE [LARGE SCALE GENOMIC DNA]</scope>
    <source>
        <strain evidence="1 2">EAF2021</strain>
    </source>
</reference>
<dbReference type="Proteomes" id="UP001470230">
    <property type="component" value="Unassembled WGS sequence"/>
</dbReference>
<name>A0ABR2GNR5_9EUKA</name>
<sequence>MEIDKRDFIAMNNNSSKVAIERNSSFLMNCYAKICKDENQSTKEEFIKYYKEAIDIGNTDSMCRHALMLEEEFIKYYKEAIDIGNTDSMCRHALMLEEEFIKYYKVAIERDSSFLMNCYAKIFKDENQSTKEEFIKYYKEAIDKAYKLALMIQNGDGINTYK</sequence>
<proteinExistence type="predicted"/>
<dbReference type="SUPFAM" id="SSF81901">
    <property type="entry name" value="HCP-like"/>
    <property type="match status" value="1"/>
</dbReference>
<organism evidence="1 2">
    <name type="scientific">Tritrichomonas musculus</name>
    <dbReference type="NCBI Taxonomy" id="1915356"/>
    <lineage>
        <taxon>Eukaryota</taxon>
        <taxon>Metamonada</taxon>
        <taxon>Parabasalia</taxon>
        <taxon>Tritrichomonadida</taxon>
        <taxon>Tritrichomonadidae</taxon>
        <taxon>Tritrichomonas</taxon>
    </lineage>
</organism>
<comment type="caution">
    <text evidence="1">The sequence shown here is derived from an EMBL/GenBank/DDBJ whole genome shotgun (WGS) entry which is preliminary data.</text>
</comment>
<evidence type="ECO:0000313" key="1">
    <source>
        <dbReference type="EMBL" id="KAK8835590.1"/>
    </source>
</evidence>